<keyword evidence="4" id="KW-0812">Transmembrane</keyword>
<evidence type="ECO:0000256" key="2">
    <source>
        <dbReference type="ARBA" id="ARBA00006771"/>
    </source>
</evidence>
<dbReference type="InterPro" id="IPR026769">
    <property type="entry name" value="Mic13"/>
</dbReference>
<sequence>MAARILPLLKLATKVTIAGGAVYVACDSGLLGTSEQGSEALEKARAAIPPAIEEWMKYFGLEAQVPAIPKIEISPVEAWNSGKNLVRIRIPLLVPQRVNCNIAMAQVQQDFFFNKVNLPTKTLEYYPVSVIISFGIKYSLTTVISSITGVRWTISSLSEAPTKASEYASQGVQYAKDLIK</sequence>
<dbReference type="Ensembl" id="ENSNFUT00015052276.1">
    <property type="protein sequence ID" value="ENSNFUP00015050120.1"/>
    <property type="gene ID" value="ENSNFUG00015023564.1"/>
</dbReference>
<keyword evidence="8" id="KW-0472">Membrane</keyword>
<evidence type="ECO:0000256" key="4">
    <source>
        <dbReference type="ARBA" id="ARBA00022692"/>
    </source>
</evidence>
<feature type="signal peptide" evidence="10">
    <location>
        <begin position="1"/>
        <end position="20"/>
    </location>
</feature>
<protein>
    <recommendedName>
        <fullName evidence="3 9">MICOS complex subunit MIC13</fullName>
    </recommendedName>
</protein>
<dbReference type="Proteomes" id="UP000694548">
    <property type="component" value="Chromosome sgr17"/>
</dbReference>
<keyword evidence="5 9" id="KW-0999">Mitochondrion inner membrane</keyword>
<comment type="function">
    <text evidence="9">Component of the MICOS complex, a large protein complex of the mitochondrial inner membrane that plays crucial roles in the maintenance of crista junctions, inner membrane architecture, and formation of contact sites to the outer membrane.</text>
</comment>
<dbReference type="GO" id="GO:0042407">
    <property type="term" value="P:cristae formation"/>
    <property type="evidence" value="ECO:0007669"/>
    <property type="project" value="TreeGrafter"/>
</dbReference>
<reference evidence="11" key="2">
    <citation type="submission" date="2025-08" db="UniProtKB">
        <authorList>
            <consortium name="Ensembl"/>
        </authorList>
    </citation>
    <scope>IDENTIFICATION</scope>
</reference>
<evidence type="ECO:0000256" key="9">
    <source>
        <dbReference type="RuleBase" id="RU363009"/>
    </source>
</evidence>
<reference evidence="11" key="1">
    <citation type="submission" date="2014-08" db="EMBL/GenBank/DDBJ databases">
        <authorList>
            <person name="Senf B."/>
            <person name="Petzold A."/>
            <person name="Downie B.R."/>
            <person name="Koch P."/>
            <person name="Platzer M."/>
        </authorList>
    </citation>
    <scope>NUCLEOTIDE SEQUENCE [LARGE SCALE GENOMIC DNA]</scope>
    <source>
        <strain evidence="11">GRZ</strain>
    </source>
</reference>
<evidence type="ECO:0000313" key="12">
    <source>
        <dbReference type="Proteomes" id="UP000694548"/>
    </source>
</evidence>
<evidence type="ECO:0000256" key="1">
    <source>
        <dbReference type="ARBA" id="ARBA00004434"/>
    </source>
</evidence>
<comment type="subunit">
    <text evidence="9">Component of the mitochondrial contact site and cristae organizing system (MICOS) complex.</text>
</comment>
<comment type="similarity">
    <text evidence="2 9">Belongs to the MICOS complex subunit Mic13 family.</text>
</comment>
<proteinExistence type="inferred from homology"/>
<keyword evidence="10" id="KW-0732">Signal</keyword>
<evidence type="ECO:0000256" key="10">
    <source>
        <dbReference type="SAM" id="SignalP"/>
    </source>
</evidence>
<reference evidence="11" key="3">
    <citation type="submission" date="2025-09" db="UniProtKB">
        <authorList>
            <consortium name="Ensembl"/>
        </authorList>
    </citation>
    <scope>IDENTIFICATION</scope>
</reference>
<feature type="chain" id="PRO_5034129686" description="MICOS complex subunit MIC13" evidence="10">
    <location>
        <begin position="21"/>
        <end position="180"/>
    </location>
</feature>
<dbReference type="PANTHER" id="PTHR31816">
    <property type="entry name" value="MICOS COMPLEX SUBUNIT MIC13"/>
    <property type="match status" value="1"/>
</dbReference>
<evidence type="ECO:0000256" key="3">
    <source>
        <dbReference type="ARBA" id="ARBA00018172"/>
    </source>
</evidence>
<accession>A0A8C6PY27</accession>
<evidence type="ECO:0000256" key="8">
    <source>
        <dbReference type="ARBA" id="ARBA00023136"/>
    </source>
</evidence>
<evidence type="ECO:0000256" key="6">
    <source>
        <dbReference type="ARBA" id="ARBA00022989"/>
    </source>
</evidence>
<keyword evidence="12" id="KW-1185">Reference proteome</keyword>
<evidence type="ECO:0000256" key="7">
    <source>
        <dbReference type="ARBA" id="ARBA00023128"/>
    </source>
</evidence>
<comment type="subcellular location">
    <subcellularLocation>
        <location evidence="1 9">Mitochondrion inner membrane</location>
        <topology evidence="1 9">Single-pass membrane protein</topology>
    </subcellularLocation>
</comment>
<dbReference type="GO" id="GO:0044284">
    <property type="term" value="C:mitochondrial crista junction"/>
    <property type="evidence" value="ECO:0007669"/>
    <property type="project" value="TreeGrafter"/>
</dbReference>
<evidence type="ECO:0000256" key="5">
    <source>
        <dbReference type="ARBA" id="ARBA00022792"/>
    </source>
</evidence>
<organism evidence="11 12">
    <name type="scientific">Nothobranchius furzeri</name>
    <name type="common">Turquoise killifish</name>
    <dbReference type="NCBI Taxonomy" id="105023"/>
    <lineage>
        <taxon>Eukaryota</taxon>
        <taxon>Metazoa</taxon>
        <taxon>Chordata</taxon>
        <taxon>Craniata</taxon>
        <taxon>Vertebrata</taxon>
        <taxon>Euteleostomi</taxon>
        <taxon>Actinopterygii</taxon>
        <taxon>Neopterygii</taxon>
        <taxon>Teleostei</taxon>
        <taxon>Neoteleostei</taxon>
        <taxon>Acanthomorphata</taxon>
        <taxon>Ovalentaria</taxon>
        <taxon>Atherinomorphae</taxon>
        <taxon>Cyprinodontiformes</taxon>
        <taxon>Nothobranchiidae</taxon>
        <taxon>Nothobranchius</taxon>
    </lineage>
</organism>
<dbReference type="AlphaFoldDB" id="A0A8C6PY27"/>
<keyword evidence="6" id="KW-1133">Transmembrane helix</keyword>
<dbReference type="Pfam" id="PF15884">
    <property type="entry name" value="QIL1"/>
    <property type="match status" value="1"/>
</dbReference>
<gene>
    <name evidence="11" type="primary">micos13</name>
</gene>
<keyword evidence="7 9" id="KW-0496">Mitochondrion</keyword>
<dbReference type="PANTHER" id="PTHR31816:SF3">
    <property type="entry name" value="MICOS COMPLEX SUBUNIT MIC13"/>
    <property type="match status" value="1"/>
</dbReference>
<dbReference type="GO" id="GO:0061617">
    <property type="term" value="C:MICOS complex"/>
    <property type="evidence" value="ECO:0007669"/>
    <property type="project" value="UniProtKB-UniRule"/>
</dbReference>
<dbReference type="GeneTree" id="ENSGT00390000002629"/>
<evidence type="ECO:0000313" key="11">
    <source>
        <dbReference type="Ensembl" id="ENSNFUP00015050120.1"/>
    </source>
</evidence>
<name>A0A8C6PY27_NOTFU</name>